<dbReference type="SUPFAM" id="SSF55811">
    <property type="entry name" value="Nudix"/>
    <property type="match status" value="1"/>
</dbReference>
<dbReference type="Proteomes" id="UP000823909">
    <property type="component" value="Unassembled WGS sequence"/>
</dbReference>
<dbReference type="Pfam" id="PF00293">
    <property type="entry name" value="NUDIX"/>
    <property type="match status" value="1"/>
</dbReference>
<dbReference type="GO" id="GO:0019693">
    <property type="term" value="P:ribose phosphate metabolic process"/>
    <property type="evidence" value="ECO:0007669"/>
    <property type="project" value="TreeGrafter"/>
</dbReference>
<proteinExistence type="predicted"/>
<evidence type="ECO:0000256" key="2">
    <source>
        <dbReference type="ARBA" id="ARBA00022801"/>
    </source>
</evidence>
<feature type="domain" description="Nudix hydrolase" evidence="3">
    <location>
        <begin position="42"/>
        <end position="172"/>
    </location>
</feature>
<evidence type="ECO:0000313" key="4">
    <source>
        <dbReference type="EMBL" id="HJD43263.1"/>
    </source>
</evidence>
<dbReference type="GO" id="GO:0016787">
    <property type="term" value="F:hydrolase activity"/>
    <property type="evidence" value="ECO:0007669"/>
    <property type="project" value="UniProtKB-KW"/>
</dbReference>
<reference evidence="4" key="2">
    <citation type="submission" date="2021-04" db="EMBL/GenBank/DDBJ databases">
        <authorList>
            <person name="Gilroy R."/>
        </authorList>
    </citation>
    <scope>NUCLEOTIDE SEQUENCE</scope>
    <source>
        <strain evidence="4">ChiBcec15-3976</strain>
    </source>
</reference>
<evidence type="ECO:0000259" key="3">
    <source>
        <dbReference type="PROSITE" id="PS51462"/>
    </source>
</evidence>
<dbReference type="GO" id="GO:0006753">
    <property type="term" value="P:nucleoside phosphate metabolic process"/>
    <property type="evidence" value="ECO:0007669"/>
    <property type="project" value="TreeGrafter"/>
</dbReference>
<comment type="caution">
    <text evidence="4">The sequence shown here is derived from an EMBL/GenBank/DDBJ whole genome shotgun (WGS) entry which is preliminary data.</text>
</comment>
<keyword evidence="2 4" id="KW-0378">Hydrolase</keyword>
<dbReference type="InterPro" id="IPR000086">
    <property type="entry name" value="NUDIX_hydrolase_dom"/>
</dbReference>
<dbReference type="Gene3D" id="3.90.79.10">
    <property type="entry name" value="Nucleoside Triphosphate Pyrophosphohydrolase"/>
    <property type="match status" value="1"/>
</dbReference>
<evidence type="ECO:0000313" key="5">
    <source>
        <dbReference type="Proteomes" id="UP000823909"/>
    </source>
</evidence>
<dbReference type="PANTHER" id="PTHR11839">
    <property type="entry name" value="UDP/ADP-SUGAR PYROPHOSPHATASE"/>
    <property type="match status" value="1"/>
</dbReference>
<accession>A0A9D2U8Z1</accession>
<sequence length="182" mass="20824">MDQHIKRINRELKFRGRIVDFYQDTMEITGEDGTHTAIWDFIKHKGAAAVVPVTDDGRILMVRQYRNALERYTLEIPAGALDAEDEPGLACASRELEEETGYRSENLEWLITLRTTVAFCNEKIEVYVAKDLIPSRQHLDEDEFIDLKAYSLDDLKEKIFSGEIEDAKTVASLMAYAAKYGK</sequence>
<dbReference type="EMBL" id="DWUU01000059">
    <property type="protein sequence ID" value="HJD43263.1"/>
    <property type="molecule type" value="Genomic_DNA"/>
</dbReference>
<dbReference type="CDD" id="cd03424">
    <property type="entry name" value="NUDIX_ADPRase_Nudt5_UGPPase_Nudt14"/>
    <property type="match status" value="1"/>
</dbReference>
<comment type="cofactor">
    <cofactor evidence="1">
        <name>Mg(2+)</name>
        <dbReference type="ChEBI" id="CHEBI:18420"/>
    </cofactor>
</comment>
<dbReference type="InterPro" id="IPR015797">
    <property type="entry name" value="NUDIX_hydrolase-like_dom_sf"/>
</dbReference>
<gene>
    <name evidence="4" type="ORF">H9910_09760</name>
</gene>
<reference evidence="4" key="1">
    <citation type="journal article" date="2021" name="PeerJ">
        <title>Extensive microbial diversity within the chicken gut microbiome revealed by metagenomics and culture.</title>
        <authorList>
            <person name="Gilroy R."/>
            <person name="Ravi A."/>
            <person name="Getino M."/>
            <person name="Pursley I."/>
            <person name="Horton D.L."/>
            <person name="Alikhan N.F."/>
            <person name="Baker D."/>
            <person name="Gharbi K."/>
            <person name="Hall N."/>
            <person name="Watson M."/>
            <person name="Adriaenssens E.M."/>
            <person name="Foster-Nyarko E."/>
            <person name="Jarju S."/>
            <person name="Secka A."/>
            <person name="Antonio M."/>
            <person name="Oren A."/>
            <person name="Chaudhuri R.R."/>
            <person name="La Ragione R."/>
            <person name="Hildebrand F."/>
            <person name="Pallen M.J."/>
        </authorList>
    </citation>
    <scope>NUCLEOTIDE SEQUENCE</scope>
    <source>
        <strain evidence="4">ChiBcec15-3976</strain>
    </source>
</reference>
<dbReference type="AlphaFoldDB" id="A0A9D2U8Z1"/>
<organism evidence="4 5">
    <name type="scientific">Candidatus Mediterraneibacter quadrami</name>
    <dbReference type="NCBI Taxonomy" id="2838684"/>
    <lineage>
        <taxon>Bacteria</taxon>
        <taxon>Bacillati</taxon>
        <taxon>Bacillota</taxon>
        <taxon>Clostridia</taxon>
        <taxon>Lachnospirales</taxon>
        <taxon>Lachnospiraceae</taxon>
        <taxon>Mediterraneibacter</taxon>
    </lineage>
</organism>
<protein>
    <submittedName>
        <fullName evidence="4">NUDIX hydrolase</fullName>
    </submittedName>
</protein>
<dbReference type="PROSITE" id="PS51462">
    <property type="entry name" value="NUDIX"/>
    <property type="match status" value="1"/>
</dbReference>
<name>A0A9D2U8Z1_9FIRM</name>
<dbReference type="PANTHER" id="PTHR11839:SF18">
    <property type="entry name" value="NUDIX HYDROLASE DOMAIN-CONTAINING PROTEIN"/>
    <property type="match status" value="1"/>
</dbReference>
<evidence type="ECO:0000256" key="1">
    <source>
        <dbReference type="ARBA" id="ARBA00001946"/>
    </source>
</evidence>